<dbReference type="PRINTS" id="PR00599">
    <property type="entry name" value="MAPEPTIDASE"/>
</dbReference>
<evidence type="ECO:0000313" key="10">
    <source>
        <dbReference type="Proteomes" id="UP000714817"/>
    </source>
</evidence>
<evidence type="ECO:0000256" key="5">
    <source>
        <dbReference type="ARBA" id="ARBA00022801"/>
    </source>
</evidence>
<comment type="subunit">
    <text evidence="6">Monomer.</text>
</comment>
<feature type="binding site" evidence="6">
    <location>
        <position position="166"/>
    </location>
    <ligand>
        <name>a divalent metal cation</name>
        <dbReference type="ChEBI" id="CHEBI:60240"/>
        <label>2</label>
        <note>catalytic</note>
    </ligand>
</feature>
<evidence type="ECO:0000256" key="2">
    <source>
        <dbReference type="ARBA" id="ARBA00022438"/>
    </source>
</evidence>
<dbReference type="GO" id="GO:0004239">
    <property type="term" value="F:initiator methionyl aminopeptidase activity"/>
    <property type="evidence" value="ECO:0007669"/>
    <property type="project" value="UniProtKB-UniRule"/>
</dbReference>
<name>A0A955E0H2_UNCKA</name>
<comment type="caution">
    <text evidence="9">The sequence shown here is derived from an EMBL/GenBank/DDBJ whole genome shotgun (WGS) entry which is preliminary data.</text>
</comment>
<keyword evidence="2 6" id="KW-0031">Aminopeptidase</keyword>
<comment type="cofactor">
    <cofactor evidence="6">
        <name>Co(2+)</name>
        <dbReference type="ChEBI" id="CHEBI:48828"/>
    </cofactor>
    <cofactor evidence="6">
        <name>Zn(2+)</name>
        <dbReference type="ChEBI" id="CHEBI:29105"/>
    </cofactor>
    <cofactor evidence="6">
        <name>Mn(2+)</name>
        <dbReference type="ChEBI" id="CHEBI:29035"/>
    </cofactor>
    <cofactor evidence="6">
        <name>Fe(2+)</name>
        <dbReference type="ChEBI" id="CHEBI:29033"/>
    </cofactor>
    <text evidence="6">Binds 2 divalent metal cations per subunit. Has a high-affinity and a low affinity metal-binding site. The true nature of the physiological cofactor is under debate. The enzyme is active with cobalt, zinc, manganese or divalent iron ions. Most likely, methionine aminopeptidases function as mononuclear Fe(2+)-metalloproteases under physiological conditions, and the catalytically relevant metal-binding site has been assigned to the histidine-containing high-affinity site.</text>
</comment>
<reference evidence="9" key="1">
    <citation type="submission" date="2020-04" db="EMBL/GenBank/DDBJ databases">
        <authorList>
            <person name="Zhang T."/>
        </authorList>
    </citation>
    <scope>NUCLEOTIDE SEQUENCE</scope>
    <source>
        <strain evidence="9">HKST-UBA80</strain>
    </source>
</reference>
<dbReference type="NCBIfam" id="TIGR00500">
    <property type="entry name" value="met_pdase_I"/>
    <property type="match status" value="1"/>
</dbReference>
<dbReference type="AlphaFoldDB" id="A0A955E0H2"/>
<dbReference type="InterPro" id="IPR002467">
    <property type="entry name" value="Pept_M24A_MAP1"/>
</dbReference>
<dbReference type="InterPro" id="IPR000994">
    <property type="entry name" value="Pept_M24"/>
</dbReference>
<sequence>MGYSKSNSDIEKMTRCGRISAGAMSAVLSNVRAGVSLIELDSVAADYISGSGAKASFMTVDNYRFTTCINVNEGIVHGLPNDYRLKDGDIVSIDLGALYLGFHTDLSHTVEVGTSKESEFLSAGKEGLEKAISKAVEGNRLGDISFEMQSAVEKHGWSVSRDLVGHGIGKQLHEDPYVPCYGKPGKGMKLKENMVLAIEIIYQKGKPELALERDDWTYRTLDGSLSGLFEHTVVVGKTEPKILTVFN</sequence>
<comment type="catalytic activity">
    <reaction evidence="6 7">
        <text>Release of N-terminal amino acids, preferentially methionine, from peptides and arylamides.</text>
        <dbReference type="EC" id="3.4.11.18"/>
    </reaction>
</comment>
<feature type="binding site" evidence="6">
    <location>
        <position position="230"/>
    </location>
    <ligand>
        <name>a divalent metal cation</name>
        <dbReference type="ChEBI" id="CHEBI:60240"/>
        <label>1</label>
    </ligand>
</feature>
<dbReference type="GO" id="GO:0046872">
    <property type="term" value="F:metal ion binding"/>
    <property type="evidence" value="ECO:0007669"/>
    <property type="project" value="UniProtKB-UniRule"/>
</dbReference>
<dbReference type="Gene3D" id="3.90.230.10">
    <property type="entry name" value="Creatinase/methionine aminopeptidase superfamily"/>
    <property type="match status" value="1"/>
</dbReference>
<gene>
    <name evidence="6 9" type="primary">map</name>
    <name evidence="9" type="ORF">KDA10_01620</name>
</gene>
<feature type="binding site" evidence="6">
    <location>
        <position position="105"/>
    </location>
    <ligand>
        <name>a divalent metal cation</name>
        <dbReference type="ChEBI" id="CHEBI:60240"/>
        <label>1</label>
    </ligand>
</feature>
<keyword evidence="5 6" id="KW-0378">Hydrolase</keyword>
<feature type="binding site" evidence="6">
    <location>
        <position position="230"/>
    </location>
    <ligand>
        <name>a divalent metal cation</name>
        <dbReference type="ChEBI" id="CHEBI:60240"/>
        <label>2</label>
        <note>catalytic</note>
    </ligand>
</feature>
<dbReference type="GO" id="GO:0070006">
    <property type="term" value="F:metalloaminopeptidase activity"/>
    <property type="evidence" value="ECO:0007669"/>
    <property type="project" value="UniProtKB-UniRule"/>
</dbReference>
<dbReference type="GO" id="GO:0006508">
    <property type="term" value="P:proteolysis"/>
    <property type="evidence" value="ECO:0007669"/>
    <property type="project" value="UniProtKB-KW"/>
</dbReference>
<dbReference type="Pfam" id="PF00557">
    <property type="entry name" value="Peptidase_M24"/>
    <property type="match status" value="1"/>
</dbReference>
<organism evidence="9 10">
    <name type="scientific">candidate division WWE3 bacterium</name>
    <dbReference type="NCBI Taxonomy" id="2053526"/>
    <lineage>
        <taxon>Bacteria</taxon>
        <taxon>Katanobacteria</taxon>
    </lineage>
</organism>
<dbReference type="SUPFAM" id="SSF55920">
    <property type="entry name" value="Creatinase/aminopeptidase"/>
    <property type="match status" value="1"/>
</dbReference>
<proteinExistence type="inferred from homology"/>
<evidence type="ECO:0000259" key="8">
    <source>
        <dbReference type="Pfam" id="PF00557"/>
    </source>
</evidence>
<feature type="domain" description="Peptidase M24" evidence="8">
    <location>
        <begin position="11"/>
        <end position="235"/>
    </location>
</feature>
<dbReference type="EMBL" id="JAGQNY010000005">
    <property type="protein sequence ID" value="MCA9302050.1"/>
    <property type="molecule type" value="Genomic_DNA"/>
</dbReference>
<evidence type="ECO:0000256" key="4">
    <source>
        <dbReference type="ARBA" id="ARBA00022723"/>
    </source>
</evidence>
<protein>
    <recommendedName>
        <fullName evidence="6 7">Methionine aminopeptidase</fullName>
        <shortName evidence="6">MAP</shortName>
        <shortName evidence="6">MetAP</shortName>
        <ecNumber evidence="6 7">3.4.11.18</ecNumber>
    </recommendedName>
    <alternativeName>
        <fullName evidence="6">Peptidase M</fullName>
    </alternativeName>
</protein>
<keyword evidence="4 6" id="KW-0479">Metal-binding</keyword>
<evidence type="ECO:0000256" key="3">
    <source>
        <dbReference type="ARBA" id="ARBA00022670"/>
    </source>
</evidence>
<comment type="function">
    <text evidence="1 6">Removes the N-terminal methionine from nascent proteins. The N-terminal methionine is often cleaved when the second residue in the primary sequence is small and uncharged (Met-Ala-, Cys, Gly, Pro, Ser, Thr, or Val). Requires deformylation of the N(alpha)-formylated initiator methionine before it can be hydrolyzed.</text>
</comment>
<dbReference type="GO" id="GO:0005829">
    <property type="term" value="C:cytosol"/>
    <property type="evidence" value="ECO:0007669"/>
    <property type="project" value="TreeGrafter"/>
</dbReference>
<dbReference type="EC" id="3.4.11.18" evidence="6 7"/>
<dbReference type="HAMAP" id="MF_01974">
    <property type="entry name" value="MetAP_1"/>
    <property type="match status" value="1"/>
</dbReference>
<dbReference type="Proteomes" id="UP000714817">
    <property type="component" value="Unassembled WGS sequence"/>
</dbReference>
<dbReference type="InterPro" id="IPR001714">
    <property type="entry name" value="Pept_M24_MAP"/>
</dbReference>
<reference evidence="9" key="2">
    <citation type="journal article" date="2021" name="Microbiome">
        <title>Successional dynamics and alternative stable states in a saline activated sludge microbial community over 9 years.</title>
        <authorList>
            <person name="Wang Y."/>
            <person name="Ye J."/>
            <person name="Ju F."/>
            <person name="Liu L."/>
            <person name="Boyd J.A."/>
            <person name="Deng Y."/>
            <person name="Parks D.H."/>
            <person name="Jiang X."/>
            <person name="Yin X."/>
            <person name="Woodcroft B.J."/>
            <person name="Tyson G.W."/>
            <person name="Hugenholtz P."/>
            <person name="Polz M.F."/>
            <person name="Zhang T."/>
        </authorList>
    </citation>
    <scope>NUCLEOTIDE SEQUENCE</scope>
    <source>
        <strain evidence="9">HKST-UBA80</strain>
    </source>
</reference>
<feature type="binding site" evidence="6">
    <location>
        <position position="105"/>
    </location>
    <ligand>
        <name>a divalent metal cation</name>
        <dbReference type="ChEBI" id="CHEBI:60240"/>
        <label>2</label>
        <note>catalytic</note>
    </ligand>
</feature>
<comment type="similarity">
    <text evidence="6">Belongs to the peptidase M24A family. Methionine aminopeptidase type 1 subfamily.</text>
</comment>
<accession>A0A955E0H2</accession>
<dbReference type="PANTHER" id="PTHR43330:SF27">
    <property type="entry name" value="METHIONINE AMINOPEPTIDASE"/>
    <property type="match status" value="1"/>
</dbReference>
<evidence type="ECO:0000256" key="6">
    <source>
        <dbReference type="HAMAP-Rule" id="MF_01974"/>
    </source>
</evidence>
<evidence type="ECO:0000256" key="1">
    <source>
        <dbReference type="ARBA" id="ARBA00002521"/>
    </source>
</evidence>
<dbReference type="PANTHER" id="PTHR43330">
    <property type="entry name" value="METHIONINE AMINOPEPTIDASE"/>
    <property type="match status" value="1"/>
</dbReference>
<keyword evidence="3 6" id="KW-0645">Protease</keyword>
<feature type="binding site" evidence="6">
    <location>
        <position position="173"/>
    </location>
    <ligand>
        <name>substrate</name>
    </ligand>
</feature>
<dbReference type="InterPro" id="IPR036005">
    <property type="entry name" value="Creatinase/aminopeptidase-like"/>
</dbReference>
<feature type="binding site" evidence="6">
    <location>
        <position position="77"/>
    </location>
    <ligand>
        <name>substrate</name>
    </ligand>
</feature>
<feature type="binding site" evidence="6">
    <location>
        <position position="199"/>
    </location>
    <ligand>
        <name>a divalent metal cation</name>
        <dbReference type="ChEBI" id="CHEBI:60240"/>
        <label>2</label>
        <note>catalytic</note>
    </ligand>
</feature>
<feature type="binding site" evidence="6">
    <location>
        <position position="94"/>
    </location>
    <ligand>
        <name>a divalent metal cation</name>
        <dbReference type="ChEBI" id="CHEBI:60240"/>
        <label>1</label>
    </ligand>
</feature>
<evidence type="ECO:0000313" key="9">
    <source>
        <dbReference type="EMBL" id="MCA9302050.1"/>
    </source>
</evidence>
<evidence type="ECO:0000256" key="7">
    <source>
        <dbReference type="RuleBase" id="RU003653"/>
    </source>
</evidence>